<dbReference type="EMBL" id="JACAQD010000021">
    <property type="protein sequence ID" value="NWC34377.1"/>
    <property type="molecule type" value="Genomic_DNA"/>
</dbReference>
<feature type="transmembrane region" description="Helical" evidence="1">
    <location>
        <begin position="97"/>
        <end position="116"/>
    </location>
</feature>
<evidence type="ECO:0000313" key="2">
    <source>
        <dbReference type="EMBL" id="NWC34377.1"/>
    </source>
</evidence>
<accession>A0A7Y7YDN4</accession>
<feature type="transmembrane region" description="Helical" evidence="1">
    <location>
        <begin position="170"/>
        <end position="193"/>
    </location>
</feature>
<keyword evidence="1" id="KW-0472">Membrane</keyword>
<organism evidence="2 3">
    <name type="scientific">Pseudomonas gingeri</name>
    <dbReference type="NCBI Taxonomy" id="117681"/>
    <lineage>
        <taxon>Bacteria</taxon>
        <taxon>Pseudomonadati</taxon>
        <taxon>Pseudomonadota</taxon>
        <taxon>Gammaproteobacteria</taxon>
        <taxon>Pseudomonadales</taxon>
        <taxon>Pseudomonadaceae</taxon>
        <taxon>Pseudomonas</taxon>
    </lineage>
</organism>
<protein>
    <submittedName>
        <fullName evidence="2">Uncharacterized protein</fullName>
    </submittedName>
</protein>
<proteinExistence type="predicted"/>
<dbReference type="AlphaFoldDB" id="A0A7Y7YDN4"/>
<dbReference type="RefSeq" id="WP_177057875.1">
    <property type="nucleotide sequence ID" value="NZ_JACAPS010000014.1"/>
</dbReference>
<evidence type="ECO:0000256" key="1">
    <source>
        <dbReference type="SAM" id="Phobius"/>
    </source>
</evidence>
<comment type="caution">
    <text evidence="2">The sequence shown here is derived from an EMBL/GenBank/DDBJ whole genome shotgun (WGS) entry which is preliminary data.</text>
</comment>
<reference evidence="2 3" key="1">
    <citation type="submission" date="2020-04" db="EMBL/GenBank/DDBJ databases">
        <title>Molecular characterization of pseudomonads from Agaricus bisporus reveal novel blotch 2 pathogens in Western Europe.</title>
        <authorList>
            <person name="Taparia T."/>
            <person name="Krijger M."/>
            <person name="Haynes E."/>
            <person name="Elpinstone J.G."/>
            <person name="Noble R."/>
            <person name="Van Der Wolf J."/>
        </authorList>
    </citation>
    <scope>NUCLEOTIDE SEQUENCE [LARGE SCALE GENOMIC DNA]</scope>
    <source>
        <strain evidence="2 3">IPO3737</strain>
    </source>
</reference>
<keyword evidence="1" id="KW-0812">Transmembrane</keyword>
<gene>
    <name evidence="2" type="ORF">HX876_18475</name>
</gene>
<name>A0A7Y7YDN4_9PSED</name>
<feature type="transmembrane region" description="Helical" evidence="1">
    <location>
        <begin position="205"/>
        <end position="225"/>
    </location>
</feature>
<evidence type="ECO:0000313" key="3">
    <source>
        <dbReference type="Proteomes" id="UP000520592"/>
    </source>
</evidence>
<dbReference type="Proteomes" id="UP000520592">
    <property type="component" value="Unassembled WGS sequence"/>
</dbReference>
<keyword evidence="1" id="KW-1133">Transmembrane helix</keyword>
<feature type="transmembrane region" description="Helical" evidence="1">
    <location>
        <begin position="136"/>
        <end position="158"/>
    </location>
</feature>
<sequence length="281" mass="30946">MQNKGSNWKFLVGAVAGAFVASRLLGNSQLLLNDGKTRGDAPTSVALNVNLTLKTAEAASQDLTDLKDHGVEVDGINIPIVSKSEASSGSKKEKGYCFGYLPVGNFITALIVAILFKFFNFGMMVQFGKDNSSVDNIYTALTNIAWLLIMLAPILFIFRAKRFMRLVRCALTNGMMFFFDVAFFASAFIIVNILPEHEKSIRNAWFVGFVIVALFLLNHLLLALMGKDVSTLKLVKRIDAFFVIEVPPLSAKWVLGIAVVSFLLISSYFSKYGIPFASEFP</sequence>
<feature type="transmembrane region" description="Helical" evidence="1">
    <location>
        <begin position="246"/>
        <end position="269"/>
    </location>
</feature>